<evidence type="ECO:0000313" key="2">
    <source>
        <dbReference type="EMBL" id="GEK78650.1"/>
    </source>
</evidence>
<organism evidence="2 3">
    <name type="scientific">Agrococcus baldri</name>
    <dbReference type="NCBI Taxonomy" id="153730"/>
    <lineage>
        <taxon>Bacteria</taxon>
        <taxon>Bacillati</taxon>
        <taxon>Actinomycetota</taxon>
        <taxon>Actinomycetes</taxon>
        <taxon>Micrococcales</taxon>
        <taxon>Microbacteriaceae</taxon>
        <taxon>Agrococcus</taxon>
    </lineage>
</organism>
<reference evidence="2 3" key="1">
    <citation type="submission" date="2019-07" db="EMBL/GenBank/DDBJ databases">
        <title>Whole genome shotgun sequence of Agrococcus baldri NBRC 103055.</title>
        <authorList>
            <person name="Hosoyama A."/>
            <person name="Uohara A."/>
            <person name="Ohji S."/>
            <person name="Ichikawa N."/>
        </authorList>
    </citation>
    <scope>NUCLEOTIDE SEQUENCE [LARGE SCALE GENOMIC DNA]</scope>
    <source>
        <strain evidence="2 3">NBRC 103055</strain>
    </source>
</reference>
<comment type="caution">
    <text evidence="2">The sequence shown here is derived from an EMBL/GenBank/DDBJ whole genome shotgun (WGS) entry which is preliminary data.</text>
</comment>
<feature type="compositionally biased region" description="Low complexity" evidence="1">
    <location>
        <begin position="99"/>
        <end position="111"/>
    </location>
</feature>
<protein>
    <submittedName>
        <fullName evidence="2">Uncharacterized protein</fullName>
    </submittedName>
</protein>
<accession>A0AA87R8H9</accession>
<keyword evidence="3" id="KW-1185">Reference proteome</keyword>
<evidence type="ECO:0000313" key="3">
    <source>
        <dbReference type="Proteomes" id="UP000321749"/>
    </source>
</evidence>
<dbReference type="AlphaFoldDB" id="A0AA87R8H9"/>
<sequence>MQSVAISVTLIVGPTGKVLSGSTAKASGSVRMLVSQPASMPGGSGVPIATRSGSGAADASGVGAADVWTGAVVVVGCGAGAGSAEGAPVGGMRQPDSDSAAAATTTRSGAAGRRRVDDDMAGSRCR</sequence>
<evidence type="ECO:0000256" key="1">
    <source>
        <dbReference type="SAM" id="MobiDB-lite"/>
    </source>
</evidence>
<proteinExistence type="predicted"/>
<name>A0AA87R8H9_9MICO</name>
<gene>
    <name evidence="2" type="ORF">ABA31_00010</name>
</gene>
<dbReference type="EMBL" id="BJUU01000001">
    <property type="protein sequence ID" value="GEK78650.1"/>
    <property type="molecule type" value="Genomic_DNA"/>
</dbReference>
<dbReference type="Proteomes" id="UP000321749">
    <property type="component" value="Unassembled WGS sequence"/>
</dbReference>
<feature type="region of interest" description="Disordered" evidence="1">
    <location>
        <begin position="84"/>
        <end position="126"/>
    </location>
</feature>